<accession>A0A9D1HVZ8</accession>
<gene>
    <name evidence="1" type="ORF">IAD49_06950</name>
</gene>
<evidence type="ECO:0000313" key="1">
    <source>
        <dbReference type="EMBL" id="HIU23297.1"/>
    </source>
</evidence>
<reference evidence="1" key="1">
    <citation type="submission" date="2020-10" db="EMBL/GenBank/DDBJ databases">
        <authorList>
            <person name="Gilroy R."/>
        </authorList>
    </citation>
    <scope>NUCLEOTIDE SEQUENCE</scope>
    <source>
        <strain evidence="1">CHK197-8231</strain>
    </source>
</reference>
<dbReference type="EMBL" id="DVML01000041">
    <property type="protein sequence ID" value="HIU23297.1"/>
    <property type="molecule type" value="Genomic_DNA"/>
</dbReference>
<organism evidence="1 2">
    <name type="scientific">Candidatus Fimihabitans intestinipullorum</name>
    <dbReference type="NCBI Taxonomy" id="2840820"/>
    <lineage>
        <taxon>Bacteria</taxon>
        <taxon>Bacillati</taxon>
        <taxon>Mycoplasmatota</taxon>
        <taxon>Mycoplasmatota incertae sedis</taxon>
        <taxon>Candidatus Fimihabitans</taxon>
    </lineage>
</organism>
<name>A0A9D1HVZ8_9BACT</name>
<reference evidence="1" key="2">
    <citation type="journal article" date="2021" name="PeerJ">
        <title>Extensive microbial diversity within the chicken gut microbiome revealed by metagenomics and culture.</title>
        <authorList>
            <person name="Gilroy R."/>
            <person name="Ravi A."/>
            <person name="Getino M."/>
            <person name="Pursley I."/>
            <person name="Horton D.L."/>
            <person name="Alikhan N.F."/>
            <person name="Baker D."/>
            <person name="Gharbi K."/>
            <person name="Hall N."/>
            <person name="Watson M."/>
            <person name="Adriaenssens E.M."/>
            <person name="Foster-Nyarko E."/>
            <person name="Jarju S."/>
            <person name="Secka A."/>
            <person name="Antonio M."/>
            <person name="Oren A."/>
            <person name="Chaudhuri R.R."/>
            <person name="La Ragione R."/>
            <person name="Hildebrand F."/>
            <person name="Pallen M.J."/>
        </authorList>
    </citation>
    <scope>NUCLEOTIDE SEQUENCE</scope>
    <source>
        <strain evidence="1">CHK197-8231</strain>
    </source>
</reference>
<evidence type="ECO:0000313" key="2">
    <source>
        <dbReference type="Proteomes" id="UP000824087"/>
    </source>
</evidence>
<dbReference type="AlphaFoldDB" id="A0A9D1HVZ8"/>
<proteinExistence type="predicted"/>
<dbReference type="Proteomes" id="UP000824087">
    <property type="component" value="Unassembled WGS sequence"/>
</dbReference>
<sequence length="112" mass="13651">MKKNKICDWIEQEQIINLPWISRDQINLLIPLGYSKLAREILKLEDHLREKNISFFSDTRPKLYPTCETLKFFKIDINTIRQQSQQQRKYSLYEKRIIKCEENTDLKENLLY</sequence>
<protein>
    <submittedName>
        <fullName evidence="1">Uncharacterized protein</fullName>
    </submittedName>
</protein>
<comment type="caution">
    <text evidence="1">The sequence shown here is derived from an EMBL/GenBank/DDBJ whole genome shotgun (WGS) entry which is preliminary data.</text>
</comment>